<keyword evidence="3" id="KW-1185">Reference proteome</keyword>
<feature type="transmembrane region" description="Helical" evidence="1">
    <location>
        <begin position="154"/>
        <end position="174"/>
    </location>
</feature>
<feature type="transmembrane region" description="Helical" evidence="1">
    <location>
        <begin position="372"/>
        <end position="391"/>
    </location>
</feature>
<feature type="transmembrane region" description="Helical" evidence="1">
    <location>
        <begin position="228"/>
        <end position="252"/>
    </location>
</feature>
<feature type="transmembrane region" description="Helical" evidence="1">
    <location>
        <begin position="194"/>
        <end position="216"/>
    </location>
</feature>
<evidence type="ECO:0000313" key="3">
    <source>
        <dbReference type="Proteomes" id="UP001596388"/>
    </source>
</evidence>
<feature type="transmembrane region" description="Helical" evidence="1">
    <location>
        <begin position="63"/>
        <end position="83"/>
    </location>
</feature>
<sequence>MRPWGDDERPERRREDRLAAALFVALALAAFAPTLGGGFLLRLDMVFAPDASHLQFALDAKGPLYYGRLPFVALLDAASVVVPDWVVQRAVVLGIVAGAGFAGYAAAGAVLARESGVGDVTTDAPRGPFAAHLFAGALYACNPFLYVRLLAGQWYFALGYAVLPLAVVAFDRYLAGERERPTRALAWTTLVAVFDPHAAVLAAVAGGVLLAVRVAVDRDAARRTLVRAGRFCGLALAVNAYWLVPATTAVAGGGSQLSTVDGADLAAFSPRGSVLGKVPLSVSMLYGFWRGGYTYPFDVLPLAVVVGCFVVVLALAVYGWLVSTDALGPGLALVAVVGAVLALGVAVPATAPLYRAFAATPVGAGMREAGKFVALVALAYALLGARGVAALTRELDATLTARSVAPDRRTALSVALVVLVVALPLTYGFPMVAGFGGQFQPTEYPDDWHAVDDRLDADDGEYRVLYLPWHQYMAYDWAGGTVAAPAPLFFGPDTVASRDPDLGVGSQATDPTHRRLDALVAEPPGAGFGEAVAPLGVKYVVVSQTADYERYAGLDDDPDLGVVYRGERLVLYENRAFDAADADPDSWPPDGPRVPWGALGVGGVVSAGSAVALRRTVDGSKPERSR</sequence>
<organism evidence="2 3">
    <name type="scientific">Halobaculum marinum</name>
    <dbReference type="NCBI Taxonomy" id="3031996"/>
    <lineage>
        <taxon>Archaea</taxon>
        <taxon>Methanobacteriati</taxon>
        <taxon>Methanobacteriota</taxon>
        <taxon>Stenosarchaea group</taxon>
        <taxon>Halobacteria</taxon>
        <taxon>Halobacteriales</taxon>
        <taxon>Haloferacaceae</taxon>
        <taxon>Halobaculum</taxon>
    </lineage>
</organism>
<feature type="transmembrane region" description="Helical" evidence="1">
    <location>
        <begin position="20"/>
        <end position="43"/>
    </location>
</feature>
<comment type="caution">
    <text evidence="2">The sequence shown here is derived from an EMBL/GenBank/DDBJ whole genome shotgun (WGS) entry which is preliminary data.</text>
</comment>
<keyword evidence="1" id="KW-0472">Membrane</keyword>
<gene>
    <name evidence="2" type="ORF">ACFQKD_10190</name>
</gene>
<dbReference type="AlphaFoldDB" id="A0ABD5WVV5"/>
<feature type="transmembrane region" description="Helical" evidence="1">
    <location>
        <begin position="411"/>
        <end position="429"/>
    </location>
</feature>
<feature type="transmembrane region" description="Helical" evidence="1">
    <location>
        <begin position="301"/>
        <end position="321"/>
    </location>
</feature>
<protein>
    <submittedName>
        <fullName evidence="2">Uncharacterized protein</fullName>
    </submittedName>
</protein>
<feature type="transmembrane region" description="Helical" evidence="1">
    <location>
        <begin position="327"/>
        <end position="351"/>
    </location>
</feature>
<feature type="transmembrane region" description="Helical" evidence="1">
    <location>
        <begin position="90"/>
        <end position="109"/>
    </location>
</feature>
<keyword evidence="1" id="KW-1133">Transmembrane helix</keyword>
<evidence type="ECO:0000313" key="2">
    <source>
        <dbReference type="EMBL" id="MFC7097674.1"/>
    </source>
</evidence>
<dbReference type="GeneID" id="79271417"/>
<dbReference type="Proteomes" id="UP001596388">
    <property type="component" value="Unassembled WGS sequence"/>
</dbReference>
<evidence type="ECO:0000256" key="1">
    <source>
        <dbReference type="SAM" id="Phobius"/>
    </source>
</evidence>
<feature type="transmembrane region" description="Helical" evidence="1">
    <location>
        <begin position="129"/>
        <end position="147"/>
    </location>
</feature>
<proteinExistence type="predicted"/>
<name>A0ABD5WVV5_9EURY</name>
<keyword evidence="1" id="KW-0812">Transmembrane</keyword>
<accession>A0ABD5WVV5</accession>
<dbReference type="EMBL" id="JBHTAG010000003">
    <property type="protein sequence ID" value="MFC7097674.1"/>
    <property type="molecule type" value="Genomic_DNA"/>
</dbReference>
<dbReference type="RefSeq" id="WP_276237832.1">
    <property type="nucleotide sequence ID" value="NZ_CP119989.1"/>
</dbReference>
<reference evidence="2 3" key="1">
    <citation type="journal article" date="2019" name="Int. J. Syst. Evol. Microbiol.">
        <title>The Global Catalogue of Microorganisms (GCM) 10K type strain sequencing project: providing services to taxonomists for standard genome sequencing and annotation.</title>
        <authorList>
            <consortium name="The Broad Institute Genomics Platform"/>
            <consortium name="The Broad Institute Genome Sequencing Center for Infectious Disease"/>
            <person name="Wu L."/>
            <person name="Ma J."/>
        </authorList>
    </citation>
    <scope>NUCLEOTIDE SEQUENCE [LARGE SCALE GENOMIC DNA]</scope>
    <source>
        <strain evidence="2 3">DT55</strain>
    </source>
</reference>